<protein>
    <recommendedName>
        <fullName evidence="2">MADF domain-containing protein</fullName>
    </recommendedName>
</protein>
<proteinExistence type="predicted"/>
<organism evidence="3 4">
    <name type="scientific">Clytia hemisphaerica</name>
    <dbReference type="NCBI Taxonomy" id="252671"/>
    <lineage>
        <taxon>Eukaryota</taxon>
        <taxon>Metazoa</taxon>
        <taxon>Cnidaria</taxon>
        <taxon>Hydrozoa</taxon>
        <taxon>Hydroidolina</taxon>
        <taxon>Leptothecata</taxon>
        <taxon>Obeliida</taxon>
        <taxon>Clytiidae</taxon>
        <taxon>Clytia</taxon>
    </lineage>
</organism>
<feature type="compositionally biased region" description="Basic and acidic residues" evidence="1">
    <location>
        <begin position="103"/>
        <end position="114"/>
    </location>
</feature>
<accession>A0A7M5VDY8</accession>
<keyword evidence="4" id="KW-1185">Reference proteome</keyword>
<dbReference type="AlphaFoldDB" id="A0A7M5VDY8"/>
<dbReference type="PANTHER" id="PTHR12243">
    <property type="entry name" value="MADF DOMAIN TRANSCRIPTION FACTOR"/>
    <property type="match status" value="1"/>
</dbReference>
<dbReference type="EnsemblMetazoa" id="CLYHEMT009137.2">
    <property type="protein sequence ID" value="CLYHEMP009137.2"/>
    <property type="gene ID" value="CLYHEMG009137"/>
</dbReference>
<feature type="compositionally biased region" description="Polar residues" evidence="1">
    <location>
        <begin position="22"/>
        <end position="33"/>
    </location>
</feature>
<feature type="region of interest" description="Disordered" evidence="1">
    <location>
        <begin position="220"/>
        <end position="285"/>
    </location>
</feature>
<evidence type="ECO:0000313" key="3">
    <source>
        <dbReference type="EnsemblMetazoa" id="CLYHEMP009137.2"/>
    </source>
</evidence>
<feature type="compositionally biased region" description="Polar residues" evidence="1">
    <location>
        <begin position="299"/>
        <end position="324"/>
    </location>
</feature>
<feature type="compositionally biased region" description="Polar residues" evidence="1">
    <location>
        <begin position="57"/>
        <end position="86"/>
    </location>
</feature>
<dbReference type="PANTHER" id="PTHR12243:SF67">
    <property type="entry name" value="COREPRESSOR OF PANGOLIN, ISOFORM A-RELATED"/>
    <property type="match status" value="1"/>
</dbReference>
<dbReference type="Proteomes" id="UP000594262">
    <property type="component" value="Unplaced"/>
</dbReference>
<dbReference type="Pfam" id="PF10545">
    <property type="entry name" value="MADF_DNA_bdg"/>
    <property type="match status" value="1"/>
</dbReference>
<feature type="compositionally biased region" description="Polar residues" evidence="1">
    <location>
        <begin position="239"/>
        <end position="252"/>
    </location>
</feature>
<evidence type="ECO:0000256" key="1">
    <source>
        <dbReference type="SAM" id="MobiDB-lite"/>
    </source>
</evidence>
<name>A0A7M5VDY8_9CNID</name>
<dbReference type="SMART" id="SM00595">
    <property type="entry name" value="MADF"/>
    <property type="match status" value="1"/>
</dbReference>
<feature type="region of interest" description="Disordered" evidence="1">
    <location>
        <begin position="22"/>
        <end position="114"/>
    </location>
</feature>
<feature type="compositionally biased region" description="Polar residues" evidence="1">
    <location>
        <begin position="263"/>
        <end position="282"/>
    </location>
</feature>
<dbReference type="OrthoDB" id="8881252at2759"/>
<dbReference type="PROSITE" id="PS51029">
    <property type="entry name" value="MADF"/>
    <property type="match status" value="1"/>
</dbReference>
<dbReference type="RefSeq" id="XP_066929425.1">
    <property type="nucleotide sequence ID" value="XM_067073324.1"/>
</dbReference>
<evidence type="ECO:0000313" key="4">
    <source>
        <dbReference type="Proteomes" id="UP000594262"/>
    </source>
</evidence>
<dbReference type="GeneID" id="136816950"/>
<sequence length="415" mass="47502">MYPKFDNWATQITYAFNMSEQRTASTAPTTTYIESKEEEEDERVPRPHSADMGRGNTPANMNEDSRSSRMSPISINGDLSPSQTMGNMRALSFMNSGKRGRKTDREREEAGGRREWNDNEISTLIALWSDNDILYDTNHPLYYVQSERKLVMEFISKEMNISQRDVNDKMHSLRTYYCSQRQRTEALDAKCVGSSRAFPRWKFYDKMSFLYESVTNRAAKSSLNTTRRGRKPREPSRGEQLTSMGDPSQPTIPYTMIPGNVRNDYSPTTSSALRNEPNNLHSNAPERTLYSDERFENTNGHLSHSSSPFTKYQIVSSPESTGSTSRKRHCPEDVWAEAPSLTPKDIQTQHSIRKENNHTPFKTIEVPLNTADEIFGHMVACSLAQMSDEQQKEHLKLEIQKLIYTTRFKAANGTL</sequence>
<evidence type="ECO:0000259" key="2">
    <source>
        <dbReference type="PROSITE" id="PS51029"/>
    </source>
</evidence>
<feature type="domain" description="MADF" evidence="2">
    <location>
        <begin position="123"/>
        <end position="215"/>
    </location>
</feature>
<dbReference type="InterPro" id="IPR006578">
    <property type="entry name" value="MADF-dom"/>
</dbReference>
<feature type="region of interest" description="Disordered" evidence="1">
    <location>
        <begin position="299"/>
        <end position="329"/>
    </location>
</feature>
<reference evidence="3" key="1">
    <citation type="submission" date="2021-01" db="UniProtKB">
        <authorList>
            <consortium name="EnsemblMetazoa"/>
        </authorList>
    </citation>
    <scope>IDENTIFICATION</scope>
</reference>
<dbReference type="InterPro" id="IPR039353">
    <property type="entry name" value="TF_Adf1"/>
</dbReference>